<dbReference type="EMBL" id="LCUC01000790">
    <property type="protein sequence ID" value="KKY29429.1"/>
    <property type="molecule type" value="Genomic_DNA"/>
</dbReference>
<dbReference type="Proteomes" id="UP000034680">
    <property type="component" value="Unassembled WGS sequence"/>
</dbReference>
<keyword evidence="4" id="KW-1185">Reference proteome</keyword>
<sequence>MLAQTCVAIVALLSVGHAKPTTKALQHDDVVVAGSDGSIVVMKDYEYELKEARETLKRRKGDPVHVTPKQESHANQHRCDESVEYQVLSIHFMHKFLSHVY</sequence>
<evidence type="ECO:0000256" key="1">
    <source>
        <dbReference type="SAM" id="MobiDB-lite"/>
    </source>
</evidence>
<feature type="region of interest" description="Disordered" evidence="1">
    <location>
        <begin position="59"/>
        <end position="78"/>
    </location>
</feature>
<protein>
    <submittedName>
        <fullName evidence="3">Uncharacterized protein</fullName>
    </submittedName>
</protein>
<name>A0A0G2F5D6_9PEZI</name>
<keyword evidence="2" id="KW-0732">Signal</keyword>
<reference evidence="3 4" key="2">
    <citation type="submission" date="2015-05" db="EMBL/GenBank/DDBJ databases">
        <authorList>
            <person name="Morales-Cruz A."/>
            <person name="Amrine K.C."/>
            <person name="Cantu D."/>
        </authorList>
    </citation>
    <scope>NUCLEOTIDE SEQUENCE [LARGE SCALE GENOMIC DNA]</scope>
    <source>
        <strain evidence="3">DA912</strain>
    </source>
</reference>
<reference evidence="3 4" key="1">
    <citation type="submission" date="2015-05" db="EMBL/GenBank/DDBJ databases">
        <title>Distinctive expansion of gene families associated with plant cell wall degradation and secondary metabolism in the genomes of grapevine trunk pathogens.</title>
        <authorList>
            <person name="Lawrence D.P."/>
            <person name="Travadon R."/>
            <person name="Rolshausen P.E."/>
            <person name="Baumgartner K."/>
        </authorList>
    </citation>
    <scope>NUCLEOTIDE SEQUENCE [LARGE SCALE GENOMIC DNA]</scope>
    <source>
        <strain evidence="3">DA912</strain>
    </source>
</reference>
<evidence type="ECO:0000313" key="3">
    <source>
        <dbReference type="EMBL" id="KKY29429.1"/>
    </source>
</evidence>
<comment type="caution">
    <text evidence="3">The sequence shown here is derived from an EMBL/GenBank/DDBJ whole genome shotgun (WGS) entry which is preliminary data.</text>
</comment>
<feature type="compositionally biased region" description="Basic and acidic residues" evidence="1">
    <location>
        <begin position="68"/>
        <end position="78"/>
    </location>
</feature>
<evidence type="ECO:0000313" key="4">
    <source>
        <dbReference type="Proteomes" id="UP000034680"/>
    </source>
</evidence>
<dbReference type="OrthoDB" id="4831122at2759"/>
<proteinExistence type="predicted"/>
<feature type="signal peptide" evidence="2">
    <location>
        <begin position="1"/>
        <end position="18"/>
    </location>
</feature>
<organism evidence="3 4">
    <name type="scientific">Diaporthe ampelina</name>
    <dbReference type="NCBI Taxonomy" id="1214573"/>
    <lineage>
        <taxon>Eukaryota</taxon>
        <taxon>Fungi</taxon>
        <taxon>Dikarya</taxon>
        <taxon>Ascomycota</taxon>
        <taxon>Pezizomycotina</taxon>
        <taxon>Sordariomycetes</taxon>
        <taxon>Sordariomycetidae</taxon>
        <taxon>Diaporthales</taxon>
        <taxon>Diaporthaceae</taxon>
        <taxon>Diaporthe</taxon>
    </lineage>
</organism>
<feature type="chain" id="PRO_5002544070" evidence="2">
    <location>
        <begin position="19"/>
        <end position="101"/>
    </location>
</feature>
<dbReference type="AlphaFoldDB" id="A0A0G2F5D6"/>
<evidence type="ECO:0000256" key="2">
    <source>
        <dbReference type="SAM" id="SignalP"/>
    </source>
</evidence>
<accession>A0A0G2F5D6</accession>
<gene>
    <name evidence="3" type="ORF">UCDDA912_g10648</name>
</gene>